<dbReference type="PANTHER" id="PTHR11070">
    <property type="entry name" value="UVRD / RECB / PCRA DNA HELICASE FAMILY MEMBER"/>
    <property type="match status" value="1"/>
</dbReference>
<evidence type="ECO:0000313" key="8">
    <source>
        <dbReference type="Proteomes" id="UP001256646"/>
    </source>
</evidence>
<name>A0ABU1EDN7_9CLOT</name>
<keyword evidence="2 5" id="KW-0378">Hydrolase</keyword>
<keyword evidence="3 5" id="KW-0347">Helicase</keyword>
<dbReference type="InterPro" id="IPR027417">
    <property type="entry name" value="P-loop_NTPase"/>
</dbReference>
<feature type="binding site" evidence="5">
    <location>
        <begin position="23"/>
        <end position="30"/>
    </location>
    <ligand>
        <name>ATP</name>
        <dbReference type="ChEBI" id="CHEBI:30616"/>
    </ligand>
</feature>
<evidence type="ECO:0000256" key="4">
    <source>
        <dbReference type="ARBA" id="ARBA00022840"/>
    </source>
</evidence>
<accession>A0ABU1EDN7</accession>
<keyword evidence="1 5" id="KW-0547">Nucleotide-binding</keyword>
<feature type="domain" description="UvrD-like helicase ATP-binding" evidence="6">
    <location>
        <begin position="2"/>
        <end position="282"/>
    </location>
</feature>
<dbReference type="Gene3D" id="3.40.50.300">
    <property type="entry name" value="P-loop containing nucleotide triphosphate hydrolases"/>
    <property type="match status" value="2"/>
</dbReference>
<dbReference type="InterPro" id="IPR014016">
    <property type="entry name" value="UvrD-like_ATP-bd"/>
</dbReference>
<dbReference type="EMBL" id="JAVJAN010000005">
    <property type="protein sequence ID" value="MDR5586393.1"/>
    <property type="molecule type" value="Genomic_DNA"/>
</dbReference>
<dbReference type="InterPro" id="IPR000212">
    <property type="entry name" value="DNA_helicase_UvrD/REP"/>
</dbReference>
<dbReference type="Proteomes" id="UP001256646">
    <property type="component" value="Unassembled WGS sequence"/>
</dbReference>
<dbReference type="PROSITE" id="PS51198">
    <property type="entry name" value="UVRD_HELICASE_ATP_BIND"/>
    <property type="match status" value="1"/>
</dbReference>
<dbReference type="Pfam" id="PF00580">
    <property type="entry name" value="UvrD-helicase"/>
    <property type="match status" value="1"/>
</dbReference>
<evidence type="ECO:0000256" key="5">
    <source>
        <dbReference type="PROSITE-ProRule" id="PRU00560"/>
    </source>
</evidence>
<evidence type="ECO:0000256" key="2">
    <source>
        <dbReference type="ARBA" id="ARBA00022801"/>
    </source>
</evidence>
<sequence length="282" mass="33225">MQLNVEQKRIIQSKPNGHSLIKGVAGSGKTTVAVNKMPLLLRHYCPSEDDRVLMATYNKSLQKYVSFIYDNVKDDINDQINIFDEDNSNKLYIKTIDSIMFKYFNQYKKHNNVSLELAFQKECQDQLIDAINFVSKSFQDIKIINQKYFQFIKEEIMWIKSCNYMELEEYQSVDRIGRVRKINNEGPQKLRKNSKQRNTIFEVLLRYDKNLKKINKVDFQDMALIALAQAKKYPIEKYTHILIDKSQDLTRVQLELLKASILKVVLVFLLFKINKTIFKLDA</sequence>
<protein>
    <submittedName>
        <fullName evidence="7">UvrD-helicase domain-containing protein</fullName>
    </submittedName>
</protein>
<reference evidence="7 8" key="1">
    <citation type="submission" date="2023-09" db="EMBL/GenBank/DDBJ databases">
        <authorList>
            <person name="Zhai L."/>
        </authorList>
    </citation>
    <scope>NUCLEOTIDE SEQUENCE [LARGE SCALE GENOMIC DNA]</scope>
    <source>
        <strain evidence="7 8">5 N-1</strain>
    </source>
</reference>
<dbReference type="PANTHER" id="PTHR11070:SF2">
    <property type="entry name" value="ATP-DEPENDENT DNA HELICASE SRS2"/>
    <property type="match status" value="1"/>
</dbReference>
<evidence type="ECO:0000256" key="3">
    <source>
        <dbReference type="ARBA" id="ARBA00022806"/>
    </source>
</evidence>
<evidence type="ECO:0000259" key="6">
    <source>
        <dbReference type="PROSITE" id="PS51198"/>
    </source>
</evidence>
<evidence type="ECO:0000256" key="1">
    <source>
        <dbReference type="ARBA" id="ARBA00022741"/>
    </source>
</evidence>
<keyword evidence="8" id="KW-1185">Reference proteome</keyword>
<comment type="caution">
    <text evidence="7">The sequence shown here is derived from an EMBL/GenBank/DDBJ whole genome shotgun (WGS) entry which is preliminary data.</text>
</comment>
<keyword evidence="4 5" id="KW-0067">ATP-binding</keyword>
<evidence type="ECO:0000313" key="7">
    <source>
        <dbReference type="EMBL" id="MDR5586393.1"/>
    </source>
</evidence>
<dbReference type="SUPFAM" id="SSF52540">
    <property type="entry name" value="P-loop containing nucleoside triphosphate hydrolases"/>
    <property type="match status" value="1"/>
</dbReference>
<gene>
    <name evidence="7" type="ORF">RGC78_02830</name>
</gene>
<organism evidence="7 8">
    <name type="scientific">Clostridium aquiflavi</name>
    <dbReference type="NCBI Taxonomy" id="3073603"/>
    <lineage>
        <taxon>Bacteria</taxon>
        <taxon>Bacillati</taxon>
        <taxon>Bacillota</taxon>
        <taxon>Clostridia</taxon>
        <taxon>Eubacteriales</taxon>
        <taxon>Clostridiaceae</taxon>
        <taxon>Clostridium</taxon>
    </lineage>
</organism>
<proteinExistence type="predicted"/>
<dbReference type="RefSeq" id="WP_309555994.1">
    <property type="nucleotide sequence ID" value="NZ_JAVJAN010000005.1"/>
</dbReference>